<dbReference type="PANTHER" id="PTHR11909">
    <property type="entry name" value="CASEIN KINASE-RELATED"/>
    <property type="match status" value="1"/>
</dbReference>
<reference evidence="3" key="2">
    <citation type="submission" date="2017-02" db="UniProtKB">
        <authorList>
            <consortium name="WormBaseParasite"/>
        </authorList>
    </citation>
    <scope>IDENTIFICATION</scope>
</reference>
<dbReference type="STRING" id="6313.A0A0K0D3U8"/>
<dbReference type="GO" id="GO:0004672">
    <property type="term" value="F:protein kinase activity"/>
    <property type="evidence" value="ECO:0007669"/>
    <property type="project" value="InterPro"/>
</dbReference>
<organism evidence="2 3">
    <name type="scientific">Angiostrongylus cantonensis</name>
    <name type="common">Rat lungworm</name>
    <dbReference type="NCBI Taxonomy" id="6313"/>
    <lineage>
        <taxon>Eukaryota</taxon>
        <taxon>Metazoa</taxon>
        <taxon>Ecdysozoa</taxon>
        <taxon>Nematoda</taxon>
        <taxon>Chromadorea</taxon>
        <taxon>Rhabditida</taxon>
        <taxon>Rhabditina</taxon>
        <taxon>Rhabditomorpha</taxon>
        <taxon>Strongyloidea</taxon>
        <taxon>Metastrongylidae</taxon>
        <taxon>Angiostrongylus</taxon>
    </lineage>
</organism>
<dbReference type="SMART" id="SM00220">
    <property type="entry name" value="S_TKc"/>
    <property type="match status" value="1"/>
</dbReference>
<dbReference type="WBParaSite" id="ACAC_0000474301-mRNA-1">
    <property type="protein sequence ID" value="ACAC_0000474301-mRNA-1"/>
    <property type="gene ID" value="ACAC_0000474301"/>
</dbReference>
<evidence type="ECO:0000313" key="3">
    <source>
        <dbReference type="WBParaSite" id="ACAC_0000474301-mRNA-1"/>
    </source>
</evidence>
<proteinExistence type="predicted"/>
<dbReference type="InterPro" id="IPR000719">
    <property type="entry name" value="Prot_kinase_dom"/>
</dbReference>
<dbReference type="Gene3D" id="1.10.510.10">
    <property type="entry name" value="Transferase(Phosphotransferase) domain 1"/>
    <property type="match status" value="1"/>
</dbReference>
<keyword evidence="2" id="KW-1185">Reference proteome</keyword>
<dbReference type="PROSITE" id="PS50011">
    <property type="entry name" value="PROTEIN_KINASE_DOM"/>
    <property type="match status" value="1"/>
</dbReference>
<feature type="domain" description="Protein kinase" evidence="1">
    <location>
        <begin position="1"/>
        <end position="248"/>
    </location>
</feature>
<sequence>LHTVFLFRSVAVKTEKFSRSMLHIDVGVLKAAKAAKARHFCDLIDYGSIKPHYVYMVMTLLYKDLHKLRSEMPDKRFTISTSLRVSMQSLKAIEELHKLGYISRDIKPGNFAPGHRCNRQSKIIYLYDFGLSKRYIDKNGTVIPARKNVGWRGTTRYGSLTAHRRQDLGRRDDLESWFYMIVEMTRGTLPWRFISERKAVGSAKQAARKAGRKQFLYETPRQFDRILTMVDSYSFESQPEYDKIHRILEEVRFL</sequence>
<dbReference type="SUPFAM" id="SSF56112">
    <property type="entry name" value="Protein kinase-like (PK-like)"/>
    <property type="match status" value="1"/>
</dbReference>
<dbReference type="InterPro" id="IPR011009">
    <property type="entry name" value="Kinase-like_dom_sf"/>
</dbReference>
<dbReference type="Pfam" id="PF00069">
    <property type="entry name" value="Pkinase"/>
    <property type="match status" value="1"/>
</dbReference>
<name>A0A0K0D3U8_ANGCA</name>
<protein>
    <submittedName>
        <fullName evidence="3">Protein kinase domain-containing protein</fullName>
    </submittedName>
</protein>
<evidence type="ECO:0000259" key="1">
    <source>
        <dbReference type="PROSITE" id="PS50011"/>
    </source>
</evidence>
<dbReference type="InterPro" id="IPR050235">
    <property type="entry name" value="CK1_Ser-Thr_kinase"/>
</dbReference>
<dbReference type="GO" id="GO:0005524">
    <property type="term" value="F:ATP binding"/>
    <property type="evidence" value="ECO:0007669"/>
    <property type="project" value="InterPro"/>
</dbReference>
<reference evidence="2" key="1">
    <citation type="submission" date="2012-09" db="EMBL/GenBank/DDBJ databases">
        <authorList>
            <person name="Martin A.A."/>
        </authorList>
    </citation>
    <scope>NUCLEOTIDE SEQUENCE</scope>
</reference>
<dbReference type="AlphaFoldDB" id="A0A0K0D3U8"/>
<accession>A0A0K0D3U8</accession>
<dbReference type="Proteomes" id="UP000035642">
    <property type="component" value="Unassembled WGS sequence"/>
</dbReference>
<evidence type="ECO:0000313" key="2">
    <source>
        <dbReference type="Proteomes" id="UP000035642"/>
    </source>
</evidence>